<feature type="region of interest" description="Disordered" evidence="1">
    <location>
        <begin position="1"/>
        <end position="44"/>
    </location>
</feature>
<dbReference type="HOGENOM" id="CLU_3222434_0_0_11"/>
<dbReference type="KEGG" id="sbh:SBI_01187"/>
<evidence type="ECO:0000256" key="1">
    <source>
        <dbReference type="SAM" id="MobiDB-lite"/>
    </source>
</evidence>
<dbReference type="Proteomes" id="UP000000377">
    <property type="component" value="Chromosome"/>
</dbReference>
<evidence type="ECO:0000313" key="3">
    <source>
        <dbReference type="Proteomes" id="UP000000377"/>
    </source>
</evidence>
<accession>D7C9Y0</accession>
<evidence type="ECO:0000313" key="2">
    <source>
        <dbReference type="EMBL" id="ADI04308.1"/>
    </source>
</evidence>
<dbReference type="STRING" id="749414.SBI_01187"/>
<organism evidence="2 3">
    <name type="scientific">Streptomyces bingchenggensis (strain BCW-1)</name>
    <dbReference type="NCBI Taxonomy" id="749414"/>
    <lineage>
        <taxon>Bacteria</taxon>
        <taxon>Bacillati</taxon>
        <taxon>Actinomycetota</taxon>
        <taxon>Actinomycetes</taxon>
        <taxon>Kitasatosporales</taxon>
        <taxon>Streptomycetaceae</taxon>
        <taxon>Streptomyces</taxon>
    </lineage>
</organism>
<reference evidence="2 3" key="1">
    <citation type="journal article" date="2010" name="J. Bacteriol.">
        <title>Genome sequence of the milbemycin-producing bacterium Streptomyces bingchenggensis.</title>
        <authorList>
            <person name="Wang X.J."/>
            <person name="Yan Y.J."/>
            <person name="Zhang B."/>
            <person name="An J."/>
            <person name="Wang J.J."/>
            <person name="Tian J."/>
            <person name="Jiang L."/>
            <person name="Chen Y.H."/>
            <person name="Huang S.X."/>
            <person name="Yin M."/>
            <person name="Zhang J."/>
            <person name="Gao A.L."/>
            <person name="Liu C.X."/>
            <person name="Zhu Z.X."/>
            <person name="Xiang W.S."/>
        </authorList>
    </citation>
    <scope>NUCLEOTIDE SEQUENCE [LARGE SCALE GENOMIC DNA]</scope>
    <source>
        <strain evidence="2 3">BCW-1</strain>
    </source>
</reference>
<dbReference type="PATRIC" id="fig|749414.3.peg.1217"/>
<dbReference type="RefSeq" id="WP_014173787.1">
    <property type="nucleotide sequence ID" value="NC_016582.1"/>
</dbReference>
<proteinExistence type="predicted"/>
<protein>
    <submittedName>
        <fullName evidence="2">Uncharacterized protein</fullName>
    </submittedName>
</protein>
<keyword evidence="3" id="KW-1185">Reference proteome</keyword>
<gene>
    <name evidence="2" type="ordered locus">SBI_01187</name>
</gene>
<dbReference type="EMBL" id="CP002047">
    <property type="protein sequence ID" value="ADI04308.1"/>
    <property type="molecule type" value="Genomic_DNA"/>
</dbReference>
<sequence>MNHRLRESAYPSDETDDRQSRYMPPTRADDILGKHRATQLPALT</sequence>
<dbReference type="AlphaFoldDB" id="D7C9Y0"/>
<name>D7C9Y0_STRBB</name>